<feature type="domain" description="4Fe-4S ferredoxin-type" evidence="4">
    <location>
        <begin position="297"/>
        <end position="326"/>
    </location>
</feature>
<protein>
    <submittedName>
        <fullName evidence="5">Aldo/keto reductase</fullName>
    </submittedName>
</protein>
<dbReference type="PANTHER" id="PTHR43312">
    <property type="entry name" value="D-THREO-ALDOSE 1-DEHYDROGENASE"/>
    <property type="match status" value="1"/>
</dbReference>
<evidence type="ECO:0000259" key="4">
    <source>
        <dbReference type="PROSITE" id="PS51379"/>
    </source>
</evidence>
<dbReference type="PROSITE" id="PS00198">
    <property type="entry name" value="4FE4S_FER_1"/>
    <property type="match status" value="1"/>
</dbReference>
<dbReference type="InterPro" id="IPR017900">
    <property type="entry name" value="4Fe4S_Fe_S_CS"/>
</dbReference>
<dbReference type="PRINTS" id="PR00069">
    <property type="entry name" value="ALDKETRDTASE"/>
</dbReference>
<reference evidence="5 6" key="1">
    <citation type="submission" date="2021-10" db="EMBL/GenBank/DDBJ databases">
        <title>Lutispora strain m25 sp. nov., a thermophilic, non-spore-forming bacterium isolated from a lab-scale methanogenic bioreactor digesting anaerobic sludge.</title>
        <authorList>
            <person name="El Houari A."/>
            <person name="Mcdonald J."/>
        </authorList>
    </citation>
    <scope>NUCLEOTIDE SEQUENCE [LARGE SCALE GENOMIC DNA]</scope>
    <source>
        <strain evidence="6">m25</strain>
    </source>
</reference>
<dbReference type="InterPro" id="IPR036812">
    <property type="entry name" value="NAD(P)_OxRdtase_dom_sf"/>
</dbReference>
<dbReference type="InterPro" id="IPR023210">
    <property type="entry name" value="NADP_OxRdtase_dom"/>
</dbReference>
<evidence type="ECO:0000256" key="1">
    <source>
        <dbReference type="ARBA" id="ARBA00022723"/>
    </source>
</evidence>
<dbReference type="EMBL" id="JAJEKE010000025">
    <property type="protein sequence ID" value="MCQ1531555.1"/>
    <property type="molecule type" value="Genomic_DNA"/>
</dbReference>
<accession>A0ABT1NJV7</accession>
<keyword evidence="1" id="KW-0479">Metal-binding</keyword>
<sequence length="334" mass="37517">MQYNLLGKTGMNVSRIGFGGIPIQHVNEDEVKKIVSKCIGAGINFFDTARGYTVSEELLGKAFQGKRDRVYIATKTMARDRDGMMSEVEISLKNLQTDYIDLYQFHNVGSLDEYDKIMGKGGAYEALEKLQEEGVVRHIGITSHKLPIMEKALETECFATIQFPLSVVERQAEEIFKTAHEKNIGTIAMKPMAGGALRDGRKALKFILESPYLSIAIPGMDSLDQVSENAEAADGIALTEDERSEIVKVAKELGNTFCRRCGYCMPCPQGVDIPIMFLMEGYYSRYDLKDWAVTRYNNFKVKADACKKCGICETRCPYELPIRDMLEKVTEVFK</sequence>
<keyword evidence="3" id="KW-0411">Iron-sulfur</keyword>
<organism evidence="5 6">
    <name type="scientific">Lutispora saccharofermentans</name>
    <dbReference type="NCBI Taxonomy" id="3024236"/>
    <lineage>
        <taxon>Bacteria</taxon>
        <taxon>Bacillati</taxon>
        <taxon>Bacillota</taxon>
        <taxon>Clostridia</taxon>
        <taxon>Lutisporales</taxon>
        <taxon>Lutisporaceae</taxon>
        <taxon>Lutispora</taxon>
    </lineage>
</organism>
<dbReference type="InterPro" id="IPR020471">
    <property type="entry name" value="AKR"/>
</dbReference>
<evidence type="ECO:0000256" key="3">
    <source>
        <dbReference type="ARBA" id="ARBA00023014"/>
    </source>
</evidence>
<comment type="caution">
    <text evidence="5">The sequence shown here is derived from an EMBL/GenBank/DDBJ whole genome shotgun (WGS) entry which is preliminary data.</text>
</comment>
<dbReference type="InterPro" id="IPR053135">
    <property type="entry name" value="AKR2_Oxidoreductase"/>
</dbReference>
<dbReference type="SUPFAM" id="SSF46548">
    <property type="entry name" value="alpha-helical ferredoxin"/>
    <property type="match status" value="1"/>
</dbReference>
<gene>
    <name evidence="5" type="ORF">LJD61_18740</name>
</gene>
<dbReference type="Proteomes" id="UP001651880">
    <property type="component" value="Unassembled WGS sequence"/>
</dbReference>
<dbReference type="SUPFAM" id="SSF51430">
    <property type="entry name" value="NAD(P)-linked oxidoreductase"/>
    <property type="match status" value="1"/>
</dbReference>
<dbReference type="PROSITE" id="PS51379">
    <property type="entry name" value="4FE4S_FER_2"/>
    <property type="match status" value="1"/>
</dbReference>
<keyword evidence="2" id="KW-0408">Iron</keyword>
<dbReference type="Pfam" id="PF00248">
    <property type="entry name" value="Aldo_ket_red"/>
    <property type="match status" value="1"/>
</dbReference>
<evidence type="ECO:0000313" key="6">
    <source>
        <dbReference type="Proteomes" id="UP001651880"/>
    </source>
</evidence>
<evidence type="ECO:0000256" key="2">
    <source>
        <dbReference type="ARBA" id="ARBA00023004"/>
    </source>
</evidence>
<keyword evidence="6" id="KW-1185">Reference proteome</keyword>
<dbReference type="Gene3D" id="3.20.20.100">
    <property type="entry name" value="NADP-dependent oxidoreductase domain"/>
    <property type="match status" value="1"/>
</dbReference>
<dbReference type="Pfam" id="PF13534">
    <property type="entry name" value="Fer4_17"/>
    <property type="match status" value="1"/>
</dbReference>
<dbReference type="RefSeq" id="WP_255229103.1">
    <property type="nucleotide sequence ID" value="NZ_JAJEKE010000025.1"/>
</dbReference>
<dbReference type="InterPro" id="IPR017896">
    <property type="entry name" value="4Fe4S_Fe-S-bd"/>
</dbReference>
<dbReference type="CDD" id="cd19100">
    <property type="entry name" value="AKR_unchar"/>
    <property type="match status" value="1"/>
</dbReference>
<dbReference type="PANTHER" id="PTHR43312:SF1">
    <property type="entry name" value="NADP-DEPENDENT OXIDOREDUCTASE DOMAIN-CONTAINING PROTEIN"/>
    <property type="match status" value="1"/>
</dbReference>
<name>A0ABT1NJV7_9FIRM</name>
<proteinExistence type="predicted"/>
<evidence type="ECO:0000313" key="5">
    <source>
        <dbReference type="EMBL" id="MCQ1531555.1"/>
    </source>
</evidence>